<keyword evidence="2" id="KW-0862">Zinc</keyword>
<evidence type="ECO:0000256" key="2">
    <source>
        <dbReference type="PIRSR" id="PIRSR607822-1"/>
    </source>
</evidence>
<dbReference type="Pfam" id="PF05147">
    <property type="entry name" value="LANC_like"/>
    <property type="match status" value="1"/>
</dbReference>
<dbReference type="AlphaFoldDB" id="A0A9P0FVL2"/>
<evidence type="ECO:0000313" key="4">
    <source>
        <dbReference type="Proteomes" id="UP001154114"/>
    </source>
</evidence>
<keyword evidence="2" id="KW-0479">Metal-binding</keyword>
<gene>
    <name evidence="3" type="ORF">CINC_LOCUS11062</name>
</gene>
<dbReference type="PRINTS" id="PR01950">
    <property type="entry name" value="LANCSUPER"/>
</dbReference>
<protein>
    <recommendedName>
        <fullName evidence="5">LanC-like protein 2</fullName>
    </recommendedName>
</protein>
<organism evidence="3 4">
    <name type="scientific">Chrysodeixis includens</name>
    <name type="common">Soybean looper</name>
    <name type="synonym">Pseudoplusia includens</name>
    <dbReference type="NCBI Taxonomy" id="689277"/>
    <lineage>
        <taxon>Eukaryota</taxon>
        <taxon>Metazoa</taxon>
        <taxon>Ecdysozoa</taxon>
        <taxon>Arthropoda</taxon>
        <taxon>Hexapoda</taxon>
        <taxon>Insecta</taxon>
        <taxon>Pterygota</taxon>
        <taxon>Neoptera</taxon>
        <taxon>Endopterygota</taxon>
        <taxon>Lepidoptera</taxon>
        <taxon>Glossata</taxon>
        <taxon>Ditrysia</taxon>
        <taxon>Noctuoidea</taxon>
        <taxon>Noctuidae</taxon>
        <taxon>Plusiinae</taxon>
        <taxon>Chrysodeixis</taxon>
    </lineage>
</organism>
<dbReference type="GO" id="GO:0005975">
    <property type="term" value="P:carbohydrate metabolic process"/>
    <property type="evidence" value="ECO:0007669"/>
    <property type="project" value="InterPro"/>
</dbReference>
<dbReference type="OrthoDB" id="10257263at2759"/>
<dbReference type="Gene3D" id="1.50.10.10">
    <property type="match status" value="1"/>
</dbReference>
<accession>A0A9P0FVL2</accession>
<dbReference type="Proteomes" id="UP001154114">
    <property type="component" value="Chromosome 5"/>
</dbReference>
<dbReference type="PANTHER" id="PTHR12736:SF21">
    <property type="entry name" value="LANC-LIKE PROTEIN 2"/>
    <property type="match status" value="1"/>
</dbReference>
<dbReference type="PRINTS" id="PR01951">
    <property type="entry name" value="LANCEUKARYTE"/>
</dbReference>
<feature type="binding site" evidence="2">
    <location>
        <position position="331"/>
    </location>
    <ligand>
        <name>Zn(2+)</name>
        <dbReference type="ChEBI" id="CHEBI:29105"/>
    </ligand>
</feature>
<evidence type="ECO:0000313" key="3">
    <source>
        <dbReference type="EMBL" id="CAH0604666.1"/>
    </source>
</evidence>
<feature type="binding site" evidence="2">
    <location>
        <position position="284"/>
    </location>
    <ligand>
        <name>Zn(2+)</name>
        <dbReference type="ChEBI" id="CHEBI:29105"/>
    </ligand>
</feature>
<dbReference type="InterPro" id="IPR020464">
    <property type="entry name" value="LanC-like_prot_euk"/>
</dbReference>
<dbReference type="SUPFAM" id="SSF158745">
    <property type="entry name" value="LanC-like"/>
    <property type="match status" value="1"/>
</dbReference>
<dbReference type="GO" id="GO:0031179">
    <property type="term" value="P:peptide modification"/>
    <property type="evidence" value="ECO:0007669"/>
    <property type="project" value="InterPro"/>
</dbReference>
<dbReference type="InterPro" id="IPR012341">
    <property type="entry name" value="6hp_glycosidase-like_sf"/>
</dbReference>
<feature type="binding site" evidence="2">
    <location>
        <position position="330"/>
    </location>
    <ligand>
        <name>Zn(2+)</name>
        <dbReference type="ChEBI" id="CHEBI:29105"/>
    </ligand>
</feature>
<dbReference type="EMBL" id="LR824008">
    <property type="protein sequence ID" value="CAH0604666.1"/>
    <property type="molecule type" value="Genomic_DNA"/>
</dbReference>
<dbReference type="GO" id="GO:0005886">
    <property type="term" value="C:plasma membrane"/>
    <property type="evidence" value="ECO:0007669"/>
    <property type="project" value="TreeGrafter"/>
</dbReference>
<reference evidence="3" key="1">
    <citation type="submission" date="2021-12" db="EMBL/GenBank/DDBJ databases">
        <authorList>
            <person name="King R."/>
        </authorList>
    </citation>
    <scope>NUCLEOTIDE SEQUENCE</scope>
</reference>
<evidence type="ECO:0000256" key="1">
    <source>
        <dbReference type="ARBA" id="ARBA00007179"/>
    </source>
</evidence>
<keyword evidence="4" id="KW-1185">Reference proteome</keyword>
<dbReference type="SMART" id="SM01260">
    <property type="entry name" value="LANC_like"/>
    <property type="match status" value="1"/>
</dbReference>
<proteinExistence type="inferred from homology"/>
<evidence type="ECO:0008006" key="5">
    <source>
        <dbReference type="Google" id="ProtNLM"/>
    </source>
</evidence>
<dbReference type="GO" id="GO:0046872">
    <property type="term" value="F:metal ion binding"/>
    <property type="evidence" value="ECO:0007669"/>
    <property type="project" value="UniProtKB-KW"/>
</dbReference>
<sequence length="408" mass="46169">MTPKGSFENQYDDYSVEVAANIINDSKNGISEKFQTKLKNFKTMKLQLLKTKMESDIFYDGTVYTGSAGLALYYYMCSLNNDASSHESLKLATEYLDIENLKGRRISFLCGDAGPLAIATVVSYKMGTKRNDKILPDYKTLAQRLMSLISLLNESPDEILYGKAGYLYALLFVNKHINGKEIIPVNHIEKVINSILKSGKQYSAQMKSDSPLLWHWHDKIYYGAAHGMAGILYMLLQARLHMNIIEIQSFIKPAIDWLLRQRYRSGNFPSSMGSTSGDKLIQWCHGAPGFVPLCLLAAQIFEDEKYLKMAIQCGDLIWQRGLCTKGYSLCHGVSGNAYAFIQLYQATKKPLYLYRACCFMEWCAVERPGTELHRPDRPASLFEGLCGRLYLAKDITRIAEARFPAFCL</sequence>
<name>A0A9P0FVL2_CHRIL</name>
<dbReference type="CDD" id="cd04794">
    <property type="entry name" value="euk_LANCL"/>
    <property type="match status" value="1"/>
</dbReference>
<dbReference type="InterPro" id="IPR007822">
    <property type="entry name" value="LANC-like"/>
</dbReference>
<comment type="similarity">
    <text evidence="1">Belongs to the LanC-like protein family.</text>
</comment>
<dbReference type="PANTHER" id="PTHR12736">
    <property type="entry name" value="LANC-LIKE PROTEIN"/>
    <property type="match status" value="1"/>
</dbReference>